<evidence type="ECO:0000256" key="1">
    <source>
        <dbReference type="SAM" id="MobiDB-lite"/>
    </source>
</evidence>
<dbReference type="Gene3D" id="2.40.70.10">
    <property type="entry name" value="Acid Proteases"/>
    <property type="match status" value="1"/>
</dbReference>
<proteinExistence type="predicted"/>
<reference evidence="3" key="1">
    <citation type="submission" date="2022-07" db="EMBL/GenBank/DDBJ databases">
        <authorList>
            <person name="Macas J."/>
            <person name="Novak P."/>
            <person name="Neumann P."/>
        </authorList>
    </citation>
    <scope>NUCLEOTIDE SEQUENCE</scope>
</reference>
<feature type="region of interest" description="Disordered" evidence="1">
    <location>
        <begin position="1"/>
        <end position="26"/>
    </location>
</feature>
<name>A0AAV0DU36_9ASTE</name>
<feature type="compositionally biased region" description="Basic residues" evidence="1">
    <location>
        <begin position="100"/>
        <end position="130"/>
    </location>
</feature>
<organism evidence="3 4">
    <name type="scientific">Cuscuta epithymum</name>
    <dbReference type="NCBI Taxonomy" id="186058"/>
    <lineage>
        <taxon>Eukaryota</taxon>
        <taxon>Viridiplantae</taxon>
        <taxon>Streptophyta</taxon>
        <taxon>Embryophyta</taxon>
        <taxon>Tracheophyta</taxon>
        <taxon>Spermatophyta</taxon>
        <taxon>Magnoliopsida</taxon>
        <taxon>eudicotyledons</taxon>
        <taxon>Gunneridae</taxon>
        <taxon>Pentapetalae</taxon>
        <taxon>asterids</taxon>
        <taxon>lamiids</taxon>
        <taxon>Solanales</taxon>
        <taxon>Convolvulaceae</taxon>
        <taxon>Cuscuteae</taxon>
        <taxon>Cuscuta</taxon>
        <taxon>Cuscuta subgen. Cuscuta</taxon>
    </lineage>
</organism>
<dbReference type="AlphaFoldDB" id="A0AAV0DU36"/>
<dbReference type="SUPFAM" id="SSF50630">
    <property type="entry name" value="Acid proteases"/>
    <property type="match status" value="1"/>
</dbReference>
<feature type="domain" description="Retrotransposon gag" evidence="2">
    <location>
        <begin position="204"/>
        <end position="293"/>
    </location>
</feature>
<feature type="region of interest" description="Disordered" evidence="1">
    <location>
        <begin position="332"/>
        <end position="392"/>
    </location>
</feature>
<comment type="caution">
    <text evidence="3">The sequence shown here is derived from an EMBL/GenBank/DDBJ whole genome shotgun (WGS) entry which is preliminary data.</text>
</comment>
<feature type="compositionally biased region" description="Basic and acidic residues" evidence="1">
    <location>
        <begin position="364"/>
        <end position="373"/>
    </location>
</feature>
<evidence type="ECO:0000313" key="3">
    <source>
        <dbReference type="EMBL" id="CAH9107328.1"/>
    </source>
</evidence>
<dbReference type="EMBL" id="CAMAPF010000142">
    <property type="protein sequence ID" value="CAH9107328.1"/>
    <property type="molecule type" value="Genomic_DNA"/>
</dbReference>
<feature type="region of interest" description="Disordered" evidence="1">
    <location>
        <begin position="419"/>
        <end position="461"/>
    </location>
</feature>
<feature type="compositionally biased region" description="Polar residues" evidence="1">
    <location>
        <begin position="374"/>
        <end position="389"/>
    </location>
</feature>
<dbReference type="Pfam" id="PF03732">
    <property type="entry name" value="Retrotrans_gag"/>
    <property type="match status" value="1"/>
</dbReference>
<feature type="compositionally biased region" description="Polar residues" evidence="1">
    <location>
        <begin position="339"/>
        <end position="361"/>
    </location>
</feature>
<feature type="compositionally biased region" description="Basic residues" evidence="1">
    <location>
        <begin position="61"/>
        <end position="77"/>
    </location>
</feature>
<dbReference type="Pfam" id="PF08284">
    <property type="entry name" value="RVP_2"/>
    <property type="match status" value="1"/>
</dbReference>
<dbReference type="Proteomes" id="UP001152523">
    <property type="component" value="Unassembled WGS sequence"/>
</dbReference>
<feature type="compositionally biased region" description="Basic residues" evidence="1">
    <location>
        <begin position="148"/>
        <end position="163"/>
    </location>
</feature>
<evidence type="ECO:0000313" key="4">
    <source>
        <dbReference type="Proteomes" id="UP001152523"/>
    </source>
</evidence>
<keyword evidence="4" id="KW-1185">Reference proteome</keyword>
<sequence>MRITRAKMEGRINDVERNQREMETRTERHLQEIQNTLLERMAAMQTDIARLQVNRSGRSGSHSHRSSTSHRSSHRHYAKNDDSSESSEYESNPTAYQHDSRHRRRHKYHHHSPHHHRSLHHHRSTHHHSSRQATSSEGSENNSDYSPPRRHQHRDHHRYHRNHPPIGRKIELPLFNGEDAAGWLVRMNRYFRLNRTEEEDKIDVAVVAMEDQALSWFQWWEGQALQQNWNTFTQALTKRFQPDLVQDPLGPLFSLKQKGTIQEYRDKFEKAITSQGHLTEEVLRGAFLMGLRRDIRAELKLHRTRTLAEVMDTASAIENKNSETLFVKNKEEERKKVQNKNQNWGDGYRGSSSYTTKNPSGKYSVDDMKKEESSNSVQQITNPRLSQNELQERSRRGLCFKCGENWNRGHNCRMKNFKMVPRRQSEGEEGSENASSDSEEEKGVHKELKSMQLSDPSKEGSYSMKTFQVKGELKWSENEQQVNVSIDSGATHDFISQQLVERWQIPFQSIKGYKVQIGNGKLISNYGRCEGMKLNVQGNEIQQNFYMLELGGTDMVLGLEWLTNLGDMEVNFQNQIIKWKKQGLNHVIQGDGYWLYCEGQSTKQMQEQRIEGRRNEFIKEYPEVFKSIRDRMSWQLCNSAVKYIGKKMESAKLRVQKSCQYWKGRSARMKEKIKIVAVSYYPP</sequence>
<dbReference type="InterPro" id="IPR005162">
    <property type="entry name" value="Retrotrans_gag_dom"/>
</dbReference>
<feature type="region of interest" description="Disordered" evidence="1">
    <location>
        <begin position="54"/>
        <end position="168"/>
    </location>
</feature>
<accession>A0AAV0DU36</accession>
<feature type="compositionally biased region" description="Polar residues" evidence="1">
    <location>
        <begin position="132"/>
        <end position="145"/>
    </location>
</feature>
<gene>
    <name evidence="3" type="ORF">CEPIT_LOCUS17916</name>
</gene>
<dbReference type="InterPro" id="IPR021109">
    <property type="entry name" value="Peptidase_aspartic_dom_sf"/>
</dbReference>
<evidence type="ECO:0000259" key="2">
    <source>
        <dbReference type="Pfam" id="PF03732"/>
    </source>
</evidence>
<dbReference type="CDD" id="cd00303">
    <property type="entry name" value="retropepsin_like"/>
    <property type="match status" value="1"/>
</dbReference>
<protein>
    <recommendedName>
        <fullName evidence="2">Retrotransposon gag domain-containing protein</fullName>
    </recommendedName>
</protein>